<feature type="region of interest" description="Disordered" evidence="4">
    <location>
        <begin position="2385"/>
        <end position="2406"/>
    </location>
</feature>
<dbReference type="Pfam" id="PF02815">
    <property type="entry name" value="MIR"/>
    <property type="match status" value="1"/>
</dbReference>
<dbReference type="InterPro" id="IPR013662">
    <property type="entry name" value="RIH_assoc-dom"/>
</dbReference>
<sequence length="3168" mass="376060">MNHSSSGQDAGHQQPERLVRFGSLIHLNLEDSFQYYMYGEGFMNQSVEMKKFDLQGEANKDDDFSYCLFMILPFQDLNSFKQQQFLLEFFTEGAKELKKLGQEEKLDERRNRISDFKNRIESEFLYNINTMERQCGQKILLINSNFMLLHLNTMKYVCLNKENSENLYVELVEYPNSFCFFKFMPSLRLQTMRNDNFVYENELMHICCSEMIDGKRPYLIADVIHQQQNNKNQKQNQVAQTHLVYASIDSAKSWKLNLYQEPTSTSQVESIEEKNYLRAGDIVWIIQTEKKLFVSSQRQSDPFVEILNNQKNRHGIAMLEEDQVKLIKNQLLESFKTEFKNIENIFEDSEQIQKQNLSTNGLYRIEPENVFVGGPLQWGNKYRIRHLISGKYLSCYKQKKSSYSSDKARYQLKLTKQRDDSTLFKFIPIENLMFKFQSKQNIQKDSYFRIQHLCNDEIVWLSVKEEEQDDNNQSGAIAENLAIFEAKMKEVNTFKFRKSNQQDIWETNFLQSSIPLILSIAQNIVDISEQENFKNQMFKLSQFDFFYPKVIDTIKSIENFITNKIISNISMQHEYNYPSQDRQNKFCEQMLLGLFCWFLAKVFPKPEEFSEFNVKPGDEFLKDDSDPVKNGLVTKQFKGREKFYRQCVQHLKNKYILSYQIYSLIKFACYRNQNNQLYFFKFQNDFVEHIGYGDFVKEAFEFCFEGNFQILHSLHQIQFTKRSSNQNQNAFQKKSKSKNFFQYLVKKLKKMEPYTKNDILSLLASFCMFYHNSIYINQEKIFSSFIDNRQIIFNTLLKIREEIVDQPKDINLRKEDDSTGVKFFQKKKNFFIEIKRRQQKSLEYDIVTLNLTDFDKKSIQKNRQIGNYFLCQIELYSNMCANRNFTSGKAFSDIFPQNTLMEFIQNDNHSIELRARMCKLQRNLYIDKEPRLIIQKPNLVRIFISQDDRLNDREICPFIFDPVILKMIRQPKLKKKKENLVYLQHMKNKFERYLKKQEEAEIYIQFIKNNAKEDIEFIRKNQIFIRRELKKCFQAIMKLENMKIDEKNYPDYYKDKEYTKQKEQPFTQTSNQAIYDTVFNNLTYEVIKNFHLMLKYGFFTKFAQFSQDKDENKVPIKIFKDIVSYLSFILEFEIDYTSELIKNGASQVQSDGVGILKRKYISNIEKQIEEQKEGISLLSVKNIGGEGLKLFTDLTKVLPIKINEEEEEEEDGGVKGSSFEKENQSQLNFLNTYQSLQKLLTKFTDKTYQMKNMEIKINKDLETLIKIEICEIFEYLMDWREDFYIQNAMNYFTDVFYENNKADNNYQRNQDLEKELSQLFPENMFAVGQPVLKKKRKFKKLKPKKGQIYDPNLYSEQVGNIDDIIRRPFSESLMIGFYFSEDPDLQNKFANLIYRCFTQKKKLIENIFKINLVNSGSSDRSYQQMSKLISRLKALISYSQSWLQIIEQDTYNEKAEENLEITLNKLTKLYEQFNEGKSEDLEIKQKIFKHLEGHKVLLKFLEQGTSVLQTNSHYFTVQNQEIQKYSYKKVFMYSVINVFKTCHKILSIFCFKNQKIQKTLFKHYHKLLFNQSYLNIGQMEFICEIFRGNRDLSLANNTKYIDYTINLIKIHGMQPEFLELFWILMQNQTSDSYEIQKRIIQTLLDSKVVNIVNPFKADNLIEQKRATMQYLELMQSKQKIEESKPQSMLDMNENILDIRKTQKLLIVGFDQTKNIELKTQTEEANEANEEQLILETENSEVQQDLKNNFDINLTIKFYEQCQTQNPDVLEKRLREYKLKLIQIISIGFTTSEIGVNFIYRSFLHIRVPSLFQLLLEEMKIKQNKNINDKNANKQQVYSRKQYITDLLLTYFYKLDQSIAQFQQSSQIFIQCVEIEIQNIRNKYNYSQEEKQFMIDNFLPLINEYNDNFLKDSVLLAIQQKENSIESHNQKVIYSFAQNFLHEIYRFVDFSQYKKLDNRTTQKLKNIAILSNNFRINFNPPEILQQLINIMAVENQEVGGQYKDHTCLNKYNQPTRKHNSELFHKFKNCVNAIMFLKKAEHEAIQNGNKAVHFDQLKKLERESRYLKLWNTFKNLLKDTKSIKEMVKEEQRLFKDSIMNFENFIDNKKDAIEDLLISKEDIIKKLLNFINFWKEMGSSKGSVIFIIKTLRHIIERSDTPNSKEPQLQNIEDDNAAKEKRQNVMDALNTSIVCSSLLTRESQKDKVYLYYLFRLLISLLDGGNKQVQNTLYEFFISNSQSEYLFQRINNIIEDEIKIIKKLEGKKTSFGLDQASSKHLIENVLQLIQLLCEGHNNKMQSYLRNQFNSKVSYNLVERIIELLISIKISNETYVAVKQCFDTLTELVQGPCKQNQTEIIQSKFLEYAVDILREEESVYVTTQVFEKTEEQNNQKDAKKGPSKPTKVSTKKMIEQQESQSLAYLAQVVQNKQQPTHILVKKKQAHKGYISRIKHKCLITILSLLELNENDISTFNRIRRAIPLQVLINIIVDVFTKFKGIYKGEYYRECFNQQDLDKLINISKIEDENKYELVIELGFNAFILVNIFLSKIPKNQMDQEQLDTYQMIQELLTVQEDDEEENTLFTRLKELQNIATTIAGAGLNIVKQVGQTAVNLGGNNEKFEEEQEQLQLDFQQKKNEAIKFFTEKTITIELQRDNHLCKIYFPRMPFFSLPKEYKLYFHEDVDYNSDKGKLRTLIESSKELIHVMNHEEDCREFFRRYRIIGFIADHKTLWEDLAFCCNCLLNATIIASYGVYDYKQLQIQFECLNGVCDYKSELYNARMHEPRMFGYDSNTWTNTFLKLLGIINLVFSSLIFFFFFIKRAPILLKSMWLEWYEEDTGRTKKILKLLWTIVKTIYTCCTDFDFMYYTFYMAICIVGLVVHPFFFGFLTVDFLRIKILSNVVKAVWIPRVEIALTFMLFLLAQYYYSIITYLCFYDQYGTPDSPKWGTCDVYWRCIITNIDFTFKASGSIGGILIDESYNSDSSALQPKVDDGEYEIMNTRYLARFLFDNFFIISIVIVLINMVAGIIIENFSAFKDIQYEKEEALVSKCFVCGIERDNIEKAYDQLQYKHGFKHHIRHHHYMWDYVYFSAYLQYKDQKEFTGNESYVFEQLKTSDVSWFPVKRAIHVQDEETQIKLQRKQELQNIQDQCDNLQSKIESLRLKVSVVKSEIV</sequence>
<feature type="compositionally biased region" description="Basic and acidic residues" evidence="4">
    <location>
        <begin position="2385"/>
        <end position="2394"/>
    </location>
</feature>
<feature type="coiled-coil region" evidence="3">
    <location>
        <begin position="3132"/>
        <end position="3166"/>
    </location>
</feature>
<evidence type="ECO:0000313" key="8">
    <source>
        <dbReference type="Proteomes" id="UP000009168"/>
    </source>
</evidence>
<accession>I7MEA3</accession>
<dbReference type="GeneID" id="7840788"/>
<evidence type="ECO:0000256" key="5">
    <source>
        <dbReference type="SAM" id="Phobius"/>
    </source>
</evidence>
<dbReference type="Gene3D" id="2.80.10.50">
    <property type="match status" value="2"/>
</dbReference>
<dbReference type="eggNOG" id="KOG3533">
    <property type="taxonomic scope" value="Eukaryota"/>
</dbReference>
<feature type="transmembrane region" description="Helical" evidence="5">
    <location>
        <begin position="2865"/>
        <end position="2889"/>
    </location>
</feature>
<feature type="transmembrane region" description="Helical" evidence="5">
    <location>
        <begin position="2901"/>
        <end position="2922"/>
    </location>
</feature>
<feature type="domain" description="MIR" evidence="6">
    <location>
        <begin position="373"/>
        <end position="429"/>
    </location>
</feature>
<organism evidence="7 8">
    <name type="scientific">Tetrahymena thermophila (strain SB210)</name>
    <dbReference type="NCBI Taxonomy" id="312017"/>
    <lineage>
        <taxon>Eukaryota</taxon>
        <taxon>Sar</taxon>
        <taxon>Alveolata</taxon>
        <taxon>Ciliophora</taxon>
        <taxon>Intramacronucleata</taxon>
        <taxon>Oligohymenophorea</taxon>
        <taxon>Hymenostomatida</taxon>
        <taxon>Tetrahymenina</taxon>
        <taxon>Tetrahymenidae</taxon>
        <taxon>Tetrahymena</taxon>
    </lineage>
</organism>
<feature type="transmembrane region" description="Helical" evidence="5">
    <location>
        <begin position="3007"/>
        <end position="3025"/>
    </location>
</feature>
<dbReference type="InterPro" id="IPR035910">
    <property type="entry name" value="RyR/IP3R_RIH_dom_sf"/>
</dbReference>
<dbReference type="InParanoid" id="I7MEA3"/>
<dbReference type="OrthoDB" id="294483at2759"/>
<dbReference type="Proteomes" id="UP000009168">
    <property type="component" value="Unassembled WGS sequence"/>
</dbReference>
<keyword evidence="3" id="KW-0175">Coiled coil</keyword>
<evidence type="ECO:0000259" key="6">
    <source>
        <dbReference type="PROSITE" id="PS50919"/>
    </source>
</evidence>
<keyword evidence="1" id="KW-0677">Repeat</keyword>
<dbReference type="InterPro" id="IPR016093">
    <property type="entry name" value="MIR_motif"/>
</dbReference>
<proteinExistence type="predicted"/>
<dbReference type="InterPro" id="IPR015925">
    <property type="entry name" value="Ryanodine_IP3_receptor"/>
</dbReference>
<dbReference type="GO" id="GO:0006816">
    <property type="term" value="P:calcium ion transport"/>
    <property type="evidence" value="ECO:0007669"/>
    <property type="project" value="InterPro"/>
</dbReference>
<keyword evidence="5" id="KW-0812">Transmembrane</keyword>
<dbReference type="InterPro" id="IPR036300">
    <property type="entry name" value="MIR_dom_sf"/>
</dbReference>
<dbReference type="PANTHER" id="PTHR13715">
    <property type="entry name" value="RYANODINE RECEPTOR AND IP3 RECEPTOR"/>
    <property type="match status" value="1"/>
</dbReference>
<keyword evidence="5" id="KW-1133">Transmembrane helix</keyword>
<evidence type="ECO:0000256" key="2">
    <source>
        <dbReference type="ARBA" id="ARBA00023170"/>
    </source>
</evidence>
<dbReference type="PANTHER" id="PTHR13715:SF99">
    <property type="entry name" value="INOSITOL 1,4,5-TRISPHOSPHATE RECEPTOR-LIKE PROTEIN A"/>
    <property type="match status" value="1"/>
</dbReference>
<dbReference type="InterPro" id="IPR016024">
    <property type="entry name" value="ARM-type_fold"/>
</dbReference>
<keyword evidence="5" id="KW-0472">Membrane</keyword>
<dbReference type="EMBL" id="GG662699">
    <property type="protein sequence ID" value="EAR95948.2"/>
    <property type="molecule type" value="Genomic_DNA"/>
</dbReference>
<dbReference type="PROSITE" id="PS50919">
    <property type="entry name" value="MIR"/>
    <property type="match status" value="1"/>
</dbReference>
<evidence type="ECO:0000256" key="3">
    <source>
        <dbReference type="SAM" id="Coils"/>
    </source>
</evidence>
<evidence type="ECO:0000256" key="4">
    <source>
        <dbReference type="SAM" id="MobiDB-lite"/>
    </source>
</evidence>
<evidence type="ECO:0000256" key="1">
    <source>
        <dbReference type="ARBA" id="ARBA00022737"/>
    </source>
</evidence>
<keyword evidence="2" id="KW-0675">Receptor</keyword>
<gene>
    <name evidence="7" type="ORF">TTHERM_00125140</name>
</gene>
<dbReference type="SUPFAM" id="SSF48371">
    <property type="entry name" value="ARM repeat"/>
    <property type="match status" value="1"/>
</dbReference>
<protein>
    <submittedName>
        <fullName evidence="7">MIR domain protein</fullName>
    </submittedName>
</protein>
<dbReference type="Pfam" id="PF08454">
    <property type="entry name" value="RIH_assoc"/>
    <property type="match status" value="1"/>
</dbReference>
<dbReference type="SUPFAM" id="SSF82109">
    <property type="entry name" value="MIR domain"/>
    <property type="match status" value="1"/>
</dbReference>
<feature type="transmembrane region" description="Helical" evidence="5">
    <location>
        <begin position="2794"/>
        <end position="2815"/>
    </location>
</feature>
<dbReference type="SMART" id="SM00472">
    <property type="entry name" value="MIR"/>
    <property type="match status" value="1"/>
</dbReference>
<dbReference type="KEGG" id="tet:TTHERM_00125140"/>
<dbReference type="InterPro" id="IPR014821">
    <property type="entry name" value="Ins145_P3_rcpt"/>
</dbReference>
<name>I7MEA3_TETTS</name>
<dbReference type="RefSeq" id="XP_001016193.2">
    <property type="nucleotide sequence ID" value="XM_001016193.2"/>
</dbReference>
<dbReference type="SUPFAM" id="SSF100909">
    <property type="entry name" value="IP3 receptor type 1 binding core, domain 2"/>
    <property type="match status" value="2"/>
</dbReference>
<feature type="coiled-coil region" evidence="3">
    <location>
        <begin position="1717"/>
        <end position="1744"/>
    </location>
</feature>
<dbReference type="CDD" id="cd23263">
    <property type="entry name" value="beta-trefoil_MIR"/>
    <property type="match status" value="1"/>
</dbReference>
<evidence type="ECO:0000313" key="7">
    <source>
        <dbReference type="EMBL" id="EAR95948.2"/>
    </source>
</evidence>
<keyword evidence="8" id="KW-1185">Reference proteome</keyword>
<dbReference type="Pfam" id="PF08709">
    <property type="entry name" value="Ins145_P3_rec"/>
    <property type="match status" value="1"/>
</dbReference>
<reference evidence="8" key="1">
    <citation type="journal article" date="2006" name="PLoS Biol.">
        <title>Macronuclear genome sequence of the ciliate Tetrahymena thermophila, a model eukaryote.</title>
        <authorList>
            <person name="Eisen J.A."/>
            <person name="Coyne R.S."/>
            <person name="Wu M."/>
            <person name="Wu D."/>
            <person name="Thiagarajan M."/>
            <person name="Wortman J.R."/>
            <person name="Badger J.H."/>
            <person name="Ren Q."/>
            <person name="Amedeo P."/>
            <person name="Jones K.M."/>
            <person name="Tallon L.J."/>
            <person name="Delcher A.L."/>
            <person name="Salzberg S.L."/>
            <person name="Silva J.C."/>
            <person name="Haas B.J."/>
            <person name="Majoros W.H."/>
            <person name="Farzad M."/>
            <person name="Carlton J.M."/>
            <person name="Smith R.K. Jr."/>
            <person name="Garg J."/>
            <person name="Pearlman R.E."/>
            <person name="Karrer K.M."/>
            <person name="Sun L."/>
            <person name="Manning G."/>
            <person name="Elde N.C."/>
            <person name="Turkewitz A.P."/>
            <person name="Asai D.J."/>
            <person name="Wilkes D.E."/>
            <person name="Wang Y."/>
            <person name="Cai H."/>
            <person name="Collins K."/>
            <person name="Stewart B.A."/>
            <person name="Lee S.R."/>
            <person name="Wilamowska K."/>
            <person name="Weinberg Z."/>
            <person name="Ruzzo W.L."/>
            <person name="Wloga D."/>
            <person name="Gaertig J."/>
            <person name="Frankel J."/>
            <person name="Tsao C.-C."/>
            <person name="Gorovsky M.A."/>
            <person name="Keeling P.J."/>
            <person name="Waller R.F."/>
            <person name="Patron N.J."/>
            <person name="Cherry J.M."/>
            <person name="Stover N.A."/>
            <person name="Krieger C.J."/>
            <person name="del Toro C."/>
            <person name="Ryder H.F."/>
            <person name="Williamson S.C."/>
            <person name="Barbeau R.A."/>
            <person name="Hamilton E.P."/>
            <person name="Orias E."/>
        </authorList>
    </citation>
    <scope>NUCLEOTIDE SEQUENCE [LARGE SCALE GENOMIC DNA]</scope>
    <source>
        <strain evidence="8">SB210</strain>
    </source>
</reference>